<evidence type="ECO:0000313" key="1">
    <source>
        <dbReference type="EMBL" id="KZE45165.1"/>
    </source>
</evidence>
<dbReference type="Proteomes" id="UP000076510">
    <property type="component" value="Unassembled WGS sequence"/>
</dbReference>
<evidence type="ECO:0008006" key="3">
    <source>
        <dbReference type="Google" id="ProtNLM"/>
    </source>
</evidence>
<protein>
    <recommendedName>
        <fullName evidence="3">C1q domain-containing protein</fullName>
    </recommendedName>
</protein>
<dbReference type="RefSeq" id="WP_063191485.1">
    <property type="nucleotide sequence ID" value="NZ_CP085398.1"/>
</dbReference>
<dbReference type="EMBL" id="LQQY01000034">
    <property type="protein sequence ID" value="KZE45165.1"/>
    <property type="molecule type" value="Genomic_DNA"/>
</dbReference>
<organism evidence="1 2">
    <name type="scientific">Rossellomorea marisflavi</name>
    <dbReference type="NCBI Taxonomy" id="189381"/>
    <lineage>
        <taxon>Bacteria</taxon>
        <taxon>Bacillati</taxon>
        <taxon>Bacillota</taxon>
        <taxon>Bacilli</taxon>
        <taxon>Bacillales</taxon>
        <taxon>Bacillaceae</taxon>
        <taxon>Rossellomorea</taxon>
    </lineage>
</organism>
<gene>
    <name evidence="1" type="ORF">AV649_02910</name>
</gene>
<proteinExistence type="predicted"/>
<evidence type="ECO:0000313" key="2">
    <source>
        <dbReference type="Proteomes" id="UP000076510"/>
    </source>
</evidence>
<reference evidence="2" key="1">
    <citation type="submission" date="2016-01" db="EMBL/GenBank/DDBJ databases">
        <title>Whole genome sequencing of Bhargavaea cecembensis T14.</title>
        <authorList>
            <person name="Hong K.W."/>
        </authorList>
    </citation>
    <scope>NUCLEOTIDE SEQUENCE [LARGE SCALE GENOMIC DNA]</scope>
    <source>
        <strain evidence="2">M19</strain>
    </source>
</reference>
<comment type="caution">
    <text evidence="1">The sequence shown here is derived from an EMBL/GenBank/DDBJ whole genome shotgun (WGS) entry which is preliminary data.</text>
</comment>
<name>A0A161RKB8_9BACI</name>
<dbReference type="AlphaFoldDB" id="A0A161RKB8"/>
<dbReference type="InterPro" id="IPR008983">
    <property type="entry name" value="Tumour_necrosis_fac-like_dom"/>
</dbReference>
<accession>A0A161RKB8</accession>
<dbReference type="Gene3D" id="2.60.120.40">
    <property type="match status" value="1"/>
</dbReference>
<sequence>MQGAQGPAFATEGFSGRADGITTAASQQIANFSVAAPYYSNVNFNATTGTYTVPATGRYSIKATINYTTTAAISVTLGGGINPSFVVRRIADSTTLVSGLFPVLNVNIALVLTLRTILGNGTVTLAGDVQLNANDTIGLFYVSDGLTVNLNLGAGQGIVWSVYRIA</sequence>